<feature type="domain" description="EF-hand" evidence="3">
    <location>
        <begin position="97"/>
        <end position="132"/>
    </location>
</feature>
<proteinExistence type="predicted"/>
<reference evidence="4" key="1">
    <citation type="submission" date="2006-10" db="EMBL/GenBank/DDBJ databases">
        <authorList>
            <person name="Amadeo P."/>
            <person name="Zhao Q."/>
            <person name="Wortman J."/>
            <person name="Fraser-Liggett C."/>
            <person name="Carlton J."/>
        </authorList>
    </citation>
    <scope>NUCLEOTIDE SEQUENCE</scope>
    <source>
        <strain evidence="4">G3</strain>
    </source>
</reference>
<dbReference type="GO" id="GO:0043226">
    <property type="term" value="C:organelle"/>
    <property type="evidence" value="ECO:0007669"/>
    <property type="project" value="UniProtKB-ARBA"/>
</dbReference>
<keyword evidence="2" id="KW-0106">Calcium</keyword>
<dbReference type="SMART" id="SM00054">
    <property type="entry name" value="EFh"/>
    <property type="match status" value="3"/>
</dbReference>
<dbReference type="PANTHER" id="PTHR23056:SF110">
    <property type="entry name" value="CALMODULIN"/>
    <property type="match status" value="1"/>
</dbReference>
<dbReference type="GO" id="GO:0019900">
    <property type="term" value="F:kinase binding"/>
    <property type="evidence" value="ECO:0007669"/>
    <property type="project" value="InterPro"/>
</dbReference>
<keyword evidence="5" id="KW-1185">Reference proteome</keyword>
<dbReference type="InterPro" id="IPR018247">
    <property type="entry name" value="EF_Hand_1_Ca_BS"/>
</dbReference>
<feature type="domain" description="EF-hand" evidence="3">
    <location>
        <begin position="60"/>
        <end position="95"/>
    </location>
</feature>
<dbReference type="STRING" id="5722.A2EM42"/>
<dbReference type="GO" id="GO:0005509">
    <property type="term" value="F:calcium ion binding"/>
    <property type="evidence" value="ECO:0007669"/>
    <property type="project" value="InterPro"/>
</dbReference>
<dbReference type="FunFam" id="1.10.238.10:FF:000178">
    <property type="entry name" value="Calmodulin-2 A"/>
    <property type="match status" value="1"/>
</dbReference>
<accession>A2EM42</accession>
<dbReference type="CDD" id="cd00051">
    <property type="entry name" value="EFh"/>
    <property type="match status" value="2"/>
</dbReference>
<dbReference type="AlphaFoldDB" id="A2EM42"/>
<keyword evidence="1" id="KW-0677">Repeat</keyword>
<dbReference type="InterPro" id="IPR045198">
    <property type="entry name" value="CNBL1-10"/>
</dbReference>
<gene>
    <name evidence="4" type="ORF">TVAG_475350</name>
</gene>
<dbReference type="GO" id="GO:0019722">
    <property type="term" value="P:calcium-mediated signaling"/>
    <property type="evidence" value="ECO:0007669"/>
    <property type="project" value="InterPro"/>
</dbReference>
<feature type="domain" description="EF-hand" evidence="3">
    <location>
        <begin position="142"/>
        <end position="177"/>
    </location>
</feature>
<sequence length="190" mass="21180">MGVYQSCVEKGYISESDAQKISNNTFFTEKQIFILAQIYRKLTKAAQITIDSFCKNLQIKNRSIGEILYRIIDSDGSGDIDFMEFVEGLNKFHPDAPFDEKVRLCFQAYDSDGSGAVSRDEIQEVIKISIADNSLIALDDAQVTQIVDQLISQYDDDGSGELEIEEFTEMVSAAPGVIESFDINLDAIFG</sequence>
<dbReference type="VEuPathDB" id="TrichDB:TVAG_475350"/>
<name>A2EM42_TRIV3</name>
<dbReference type="OrthoDB" id="191686at2759"/>
<reference evidence="4" key="2">
    <citation type="journal article" date="2007" name="Science">
        <title>Draft genome sequence of the sexually transmitted pathogen Trichomonas vaginalis.</title>
        <authorList>
            <person name="Carlton J.M."/>
            <person name="Hirt R.P."/>
            <person name="Silva J.C."/>
            <person name="Delcher A.L."/>
            <person name="Schatz M."/>
            <person name="Zhao Q."/>
            <person name="Wortman J.R."/>
            <person name="Bidwell S.L."/>
            <person name="Alsmark U.C.M."/>
            <person name="Besteiro S."/>
            <person name="Sicheritz-Ponten T."/>
            <person name="Noel C.J."/>
            <person name="Dacks J.B."/>
            <person name="Foster P.G."/>
            <person name="Simillion C."/>
            <person name="Van de Peer Y."/>
            <person name="Miranda-Saavedra D."/>
            <person name="Barton G.J."/>
            <person name="Westrop G.D."/>
            <person name="Mueller S."/>
            <person name="Dessi D."/>
            <person name="Fiori P.L."/>
            <person name="Ren Q."/>
            <person name="Paulsen I."/>
            <person name="Zhang H."/>
            <person name="Bastida-Corcuera F.D."/>
            <person name="Simoes-Barbosa A."/>
            <person name="Brown M.T."/>
            <person name="Hayes R.D."/>
            <person name="Mukherjee M."/>
            <person name="Okumura C.Y."/>
            <person name="Schneider R."/>
            <person name="Smith A.J."/>
            <person name="Vanacova S."/>
            <person name="Villalvazo M."/>
            <person name="Haas B.J."/>
            <person name="Pertea M."/>
            <person name="Feldblyum T.V."/>
            <person name="Utterback T.R."/>
            <person name="Shu C.L."/>
            <person name="Osoegawa K."/>
            <person name="de Jong P.J."/>
            <person name="Hrdy I."/>
            <person name="Horvathova L."/>
            <person name="Zubacova Z."/>
            <person name="Dolezal P."/>
            <person name="Malik S.B."/>
            <person name="Logsdon J.M. Jr."/>
            <person name="Henze K."/>
            <person name="Gupta A."/>
            <person name="Wang C.C."/>
            <person name="Dunne R.L."/>
            <person name="Upcroft J.A."/>
            <person name="Upcroft P."/>
            <person name="White O."/>
            <person name="Salzberg S.L."/>
            <person name="Tang P."/>
            <person name="Chiu C.-H."/>
            <person name="Lee Y.-S."/>
            <person name="Embley T.M."/>
            <person name="Coombs G.H."/>
            <person name="Mottram J.C."/>
            <person name="Tachezy J."/>
            <person name="Fraser-Liggett C.M."/>
            <person name="Johnson P.J."/>
        </authorList>
    </citation>
    <scope>NUCLEOTIDE SEQUENCE [LARGE SCALE GENOMIC DNA]</scope>
    <source>
        <strain evidence="4">G3</strain>
    </source>
</reference>
<evidence type="ECO:0000259" key="3">
    <source>
        <dbReference type="PROSITE" id="PS50222"/>
    </source>
</evidence>
<dbReference type="SMR" id="A2EM42"/>
<dbReference type="SUPFAM" id="SSF47473">
    <property type="entry name" value="EF-hand"/>
    <property type="match status" value="1"/>
</dbReference>
<dbReference type="EMBL" id="DS113427">
    <property type="protein sequence ID" value="EAY06301.1"/>
    <property type="molecule type" value="Genomic_DNA"/>
</dbReference>
<dbReference type="Proteomes" id="UP000001542">
    <property type="component" value="Unassembled WGS sequence"/>
</dbReference>
<organism evidence="4 5">
    <name type="scientific">Trichomonas vaginalis (strain ATCC PRA-98 / G3)</name>
    <dbReference type="NCBI Taxonomy" id="412133"/>
    <lineage>
        <taxon>Eukaryota</taxon>
        <taxon>Metamonada</taxon>
        <taxon>Parabasalia</taxon>
        <taxon>Trichomonadida</taxon>
        <taxon>Trichomonadidae</taxon>
        <taxon>Trichomonas</taxon>
    </lineage>
</organism>
<dbReference type="Pfam" id="PF13833">
    <property type="entry name" value="EF-hand_8"/>
    <property type="match status" value="1"/>
</dbReference>
<dbReference type="PROSITE" id="PS00018">
    <property type="entry name" value="EF_HAND_1"/>
    <property type="match status" value="3"/>
</dbReference>
<dbReference type="PANTHER" id="PTHR23056">
    <property type="entry name" value="CALCINEURIN B"/>
    <property type="match status" value="1"/>
</dbReference>
<evidence type="ECO:0000313" key="4">
    <source>
        <dbReference type="EMBL" id="EAY06301.1"/>
    </source>
</evidence>
<protein>
    <submittedName>
        <fullName evidence="4">EF hand family protein</fullName>
    </submittedName>
</protein>
<dbReference type="InterPro" id="IPR002048">
    <property type="entry name" value="EF_hand_dom"/>
</dbReference>
<dbReference type="InterPro" id="IPR011992">
    <property type="entry name" value="EF-hand-dom_pair"/>
</dbReference>
<dbReference type="PROSITE" id="PS50222">
    <property type="entry name" value="EF_HAND_2"/>
    <property type="match status" value="3"/>
</dbReference>
<evidence type="ECO:0000256" key="2">
    <source>
        <dbReference type="ARBA" id="ARBA00022837"/>
    </source>
</evidence>
<dbReference type="RefSeq" id="XP_001318524.1">
    <property type="nucleotide sequence ID" value="XM_001318489.1"/>
</dbReference>
<dbReference type="eggNOG" id="KOG0034">
    <property type="taxonomic scope" value="Eukaryota"/>
</dbReference>
<dbReference type="Gene3D" id="1.10.238.10">
    <property type="entry name" value="EF-hand"/>
    <property type="match status" value="1"/>
</dbReference>
<dbReference type="KEGG" id="tva:4764176"/>
<evidence type="ECO:0000256" key="1">
    <source>
        <dbReference type="ARBA" id="ARBA00022737"/>
    </source>
</evidence>
<evidence type="ECO:0000313" key="5">
    <source>
        <dbReference type="Proteomes" id="UP000001542"/>
    </source>
</evidence>
<dbReference type="Pfam" id="PF13499">
    <property type="entry name" value="EF-hand_7"/>
    <property type="match status" value="1"/>
</dbReference>
<dbReference type="InParanoid" id="A2EM42"/>
<dbReference type="VEuPathDB" id="TrichDB:TVAGG3_0613670"/>